<reference evidence="3" key="1">
    <citation type="submission" date="2025-08" db="UniProtKB">
        <authorList>
            <consortium name="RefSeq"/>
        </authorList>
    </citation>
    <scope>IDENTIFICATION</scope>
    <source>
        <tissue evidence="3">Thorax and Abdomen</tissue>
    </source>
</reference>
<dbReference type="InterPro" id="IPR036397">
    <property type="entry name" value="RNaseH_sf"/>
</dbReference>
<dbReference type="OrthoDB" id="7552988at2759"/>
<protein>
    <submittedName>
        <fullName evidence="3">Histone-lysine N-methyltransferase SETMAR</fullName>
    </submittedName>
</protein>
<dbReference type="InParanoid" id="A0A6J0BQ19"/>
<dbReference type="Proteomes" id="UP000829291">
    <property type="component" value="Chromosome 3"/>
</dbReference>
<dbReference type="GeneID" id="107221975"/>
<proteinExistence type="predicted"/>
<dbReference type="KEGG" id="nlo:107221975"/>
<evidence type="ECO:0000259" key="1">
    <source>
        <dbReference type="Pfam" id="PF13358"/>
    </source>
</evidence>
<dbReference type="InterPro" id="IPR052709">
    <property type="entry name" value="Transposase-MT_Hybrid"/>
</dbReference>
<dbReference type="AlphaFoldDB" id="A0A6J0BQ19"/>
<sequence length="205" mass="23722">MNLSWLSHRKDDLRRFICLDESWVEFFTPLQRHQARSWVGPGTSAEPIPRAELHERKVSLIVGMDVHGVAFWKTYEENITMTAERYKSFLEECIPKWAIHRNIRAPVLLHDNARPHKAYVVQELIEDRSWIELPHPPYSPDMNPCDFNCLGHLKRQLSGHRYSNKPELDSAINTAITSLNEDGTFNGVNDLPSVWQRVIDSGGDH</sequence>
<dbReference type="PANTHER" id="PTHR46060">
    <property type="entry name" value="MARINER MOS1 TRANSPOSASE-LIKE PROTEIN"/>
    <property type="match status" value="1"/>
</dbReference>
<dbReference type="GO" id="GO:0003676">
    <property type="term" value="F:nucleic acid binding"/>
    <property type="evidence" value="ECO:0007669"/>
    <property type="project" value="InterPro"/>
</dbReference>
<dbReference type="Gene3D" id="3.30.420.10">
    <property type="entry name" value="Ribonuclease H-like superfamily/Ribonuclease H"/>
    <property type="match status" value="1"/>
</dbReference>
<dbReference type="InterPro" id="IPR038717">
    <property type="entry name" value="Tc1-like_DDE_dom"/>
</dbReference>
<accession>A0A6J0BQ19</accession>
<evidence type="ECO:0000313" key="2">
    <source>
        <dbReference type="Proteomes" id="UP000829291"/>
    </source>
</evidence>
<evidence type="ECO:0000313" key="3">
    <source>
        <dbReference type="RefSeq" id="XP_015516650.2"/>
    </source>
</evidence>
<dbReference type="RefSeq" id="XP_015516650.2">
    <property type="nucleotide sequence ID" value="XM_015661164.2"/>
</dbReference>
<keyword evidence="2" id="KW-1185">Reference proteome</keyword>
<gene>
    <name evidence="3" type="primary">LOC107221975</name>
</gene>
<dbReference type="PANTHER" id="PTHR46060:SF1">
    <property type="entry name" value="MARINER MOS1 TRANSPOSASE-LIKE PROTEIN"/>
    <property type="match status" value="1"/>
</dbReference>
<feature type="domain" description="Tc1-like transposase DDE" evidence="1">
    <location>
        <begin position="17"/>
        <end position="168"/>
    </location>
</feature>
<organism evidence="3">
    <name type="scientific">Neodiprion lecontei</name>
    <name type="common">Redheaded pine sawfly</name>
    <dbReference type="NCBI Taxonomy" id="441921"/>
    <lineage>
        <taxon>Eukaryota</taxon>
        <taxon>Metazoa</taxon>
        <taxon>Ecdysozoa</taxon>
        <taxon>Arthropoda</taxon>
        <taxon>Hexapoda</taxon>
        <taxon>Insecta</taxon>
        <taxon>Pterygota</taxon>
        <taxon>Neoptera</taxon>
        <taxon>Endopterygota</taxon>
        <taxon>Hymenoptera</taxon>
        <taxon>Tenthredinoidea</taxon>
        <taxon>Diprionidae</taxon>
        <taxon>Diprioninae</taxon>
        <taxon>Neodiprion</taxon>
    </lineage>
</organism>
<dbReference type="Pfam" id="PF13358">
    <property type="entry name" value="DDE_3"/>
    <property type="match status" value="1"/>
</dbReference>
<name>A0A6J0BQ19_NEOLC</name>